<keyword evidence="1" id="KW-1185">Reference proteome</keyword>
<dbReference type="Proteomes" id="UP000887574">
    <property type="component" value="Unplaced"/>
</dbReference>
<accession>A0A915D7Y5</accession>
<evidence type="ECO:0000313" key="2">
    <source>
        <dbReference type="WBParaSite" id="jg16685"/>
    </source>
</evidence>
<organism evidence="1 2">
    <name type="scientific">Ditylenchus dipsaci</name>
    <dbReference type="NCBI Taxonomy" id="166011"/>
    <lineage>
        <taxon>Eukaryota</taxon>
        <taxon>Metazoa</taxon>
        <taxon>Ecdysozoa</taxon>
        <taxon>Nematoda</taxon>
        <taxon>Chromadorea</taxon>
        <taxon>Rhabditida</taxon>
        <taxon>Tylenchina</taxon>
        <taxon>Tylenchomorpha</taxon>
        <taxon>Sphaerularioidea</taxon>
        <taxon>Anguinidae</taxon>
        <taxon>Anguininae</taxon>
        <taxon>Ditylenchus</taxon>
    </lineage>
</organism>
<name>A0A915D7Y5_9BILA</name>
<proteinExistence type="predicted"/>
<sequence length="208" mass="22698">MSNHQNASIYSSIKHDSFSSLNFQRQLLQRRSAFGVSTPAAQFNQSNIYQQGSLMCGEPPKIINGLPAEQWHSMSDERRRIFMQDKRKKSAFKTEMCKGYVERVFATSVLAVVSRILSTSFAFARCIPSSSQNCAGTMPSMEAVSTVLVPSFHVFMAAAPESVQSIGVSGVPKQPSVPQFSSSDQQMPFCVVCSGKASVKVVASNPNV</sequence>
<dbReference type="WBParaSite" id="jg16685">
    <property type="protein sequence ID" value="jg16685"/>
    <property type="gene ID" value="jg16685"/>
</dbReference>
<evidence type="ECO:0000313" key="1">
    <source>
        <dbReference type="Proteomes" id="UP000887574"/>
    </source>
</evidence>
<protein>
    <submittedName>
        <fullName evidence="2">Uncharacterized protein</fullName>
    </submittedName>
</protein>
<reference evidence="2" key="1">
    <citation type="submission" date="2022-11" db="UniProtKB">
        <authorList>
            <consortium name="WormBaseParasite"/>
        </authorList>
    </citation>
    <scope>IDENTIFICATION</scope>
</reference>
<dbReference type="AlphaFoldDB" id="A0A915D7Y5"/>